<evidence type="ECO:0000313" key="4">
    <source>
        <dbReference type="Proteomes" id="UP000006044"/>
    </source>
</evidence>
<dbReference type="InterPro" id="IPR006179">
    <property type="entry name" value="5_nucleotidase/apyrase"/>
</dbReference>
<dbReference type="PROSITE" id="PS00785">
    <property type="entry name" value="5_NUCLEOTIDASE_1"/>
    <property type="match status" value="1"/>
</dbReference>
<dbReference type="Proteomes" id="UP000006044">
    <property type="component" value="Unassembled WGS sequence"/>
</dbReference>
<dbReference type="InterPro" id="IPR006146">
    <property type="entry name" value="5'-Nucleotdase_CS"/>
</dbReference>
<accession>K0X591</accession>
<dbReference type="PANTHER" id="PTHR11575">
    <property type="entry name" value="5'-NUCLEOTIDASE-RELATED"/>
    <property type="match status" value="1"/>
</dbReference>
<dbReference type="GO" id="GO:0000166">
    <property type="term" value="F:nucleotide binding"/>
    <property type="evidence" value="ECO:0007669"/>
    <property type="project" value="InterPro"/>
</dbReference>
<name>K0X591_9BACT</name>
<dbReference type="GO" id="GO:0009166">
    <property type="term" value="P:nucleotide catabolic process"/>
    <property type="evidence" value="ECO:0007669"/>
    <property type="project" value="InterPro"/>
</dbReference>
<proteinExistence type="inferred from homology"/>
<dbReference type="eggNOG" id="COG0737">
    <property type="taxonomic scope" value="Bacteria"/>
</dbReference>
<evidence type="ECO:0000259" key="2">
    <source>
        <dbReference type="Pfam" id="PF00149"/>
    </source>
</evidence>
<dbReference type="HOGENOM" id="CLU_005854_0_1_10"/>
<dbReference type="GO" id="GO:0016788">
    <property type="term" value="F:hydrolase activity, acting on ester bonds"/>
    <property type="evidence" value="ECO:0007669"/>
    <property type="project" value="InterPro"/>
</dbReference>
<dbReference type="PATRIC" id="fig|742726.3.peg.2310"/>
<gene>
    <name evidence="3" type="ORF">HMPREF9448_02211</name>
</gene>
<feature type="domain" description="Calcineurin-like phosphoesterase" evidence="2">
    <location>
        <begin position="27"/>
        <end position="243"/>
    </location>
</feature>
<dbReference type="Pfam" id="PF00149">
    <property type="entry name" value="Metallophos"/>
    <property type="match status" value="1"/>
</dbReference>
<dbReference type="STRING" id="742726.HMPREF9448_02211"/>
<dbReference type="EMBL" id="ADLE01000015">
    <property type="protein sequence ID" value="EJZ62859.1"/>
    <property type="molecule type" value="Genomic_DNA"/>
</dbReference>
<evidence type="ECO:0000313" key="3">
    <source>
        <dbReference type="EMBL" id="EJZ62859.1"/>
    </source>
</evidence>
<dbReference type="AlphaFoldDB" id="K0X591"/>
<reference evidence="3 4" key="1">
    <citation type="submission" date="2012-08" db="EMBL/GenBank/DDBJ databases">
        <title>The Genome Sequence of Barnesiella intestinihominis YIT 11860.</title>
        <authorList>
            <consortium name="The Broad Institute Genome Sequencing Platform"/>
            <person name="Earl A."/>
            <person name="Ward D."/>
            <person name="Feldgarden M."/>
            <person name="Gevers D."/>
            <person name="Morotomi M."/>
            <person name="Walker B."/>
            <person name="Young S.K."/>
            <person name="Zeng Q."/>
            <person name="Gargeya S."/>
            <person name="Fitzgerald M."/>
            <person name="Haas B."/>
            <person name="Abouelleil A."/>
            <person name="Alvarado L."/>
            <person name="Arachchi H.M."/>
            <person name="Berlin A.M."/>
            <person name="Chapman S.B."/>
            <person name="Goldberg J."/>
            <person name="Griggs A."/>
            <person name="Gujja S."/>
            <person name="Hansen M."/>
            <person name="Howarth C."/>
            <person name="Imamovic A."/>
            <person name="Larimer J."/>
            <person name="McCowen C."/>
            <person name="Montmayeur A."/>
            <person name="Murphy C."/>
            <person name="Neiman D."/>
            <person name="Pearson M."/>
            <person name="Priest M."/>
            <person name="Roberts A."/>
            <person name="Saif S."/>
            <person name="Shea T."/>
            <person name="Sisk P."/>
            <person name="Sykes S."/>
            <person name="Wortman J."/>
            <person name="Nusbaum C."/>
            <person name="Birren B."/>
        </authorList>
    </citation>
    <scope>NUCLEOTIDE SEQUENCE [LARGE SCALE GENOMIC DNA]</scope>
    <source>
        <strain evidence="3 4">YIT 11860</strain>
    </source>
</reference>
<dbReference type="PRINTS" id="PR01607">
    <property type="entry name" value="APYRASEFAMLY"/>
</dbReference>
<dbReference type="GeneID" id="77849415"/>
<dbReference type="PANTHER" id="PTHR11575:SF24">
    <property type="entry name" value="5'-NUCLEOTIDASE"/>
    <property type="match status" value="1"/>
</dbReference>
<dbReference type="PROSITE" id="PS00786">
    <property type="entry name" value="5_NUCLEOTIDASE_2"/>
    <property type="match status" value="1"/>
</dbReference>
<evidence type="ECO:0000256" key="1">
    <source>
        <dbReference type="ARBA" id="ARBA00006654"/>
    </source>
</evidence>
<organism evidence="3 4">
    <name type="scientific">Barnesiella intestinihominis YIT 11860</name>
    <dbReference type="NCBI Taxonomy" id="742726"/>
    <lineage>
        <taxon>Bacteria</taxon>
        <taxon>Pseudomonadati</taxon>
        <taxon>Bacteroidota</taxon>
        <taxon>Bacteroidia</taxon>
        <taxon>Bacteroidales</taxon>
        <taxon>Barnesiellaceae</taxon>
        <taxon>Barnesiella</taxon>
    </lineage>
</organism>
<dbReference type="Gene3D" id="3.60.21.10">
    <property type="match status" value="1"/>
</dbReference>
<comment type="caution">
    <text evidence="3">The sequence shown here is derived from an EMBL/GenBank/DDBJ whole genome shotgun (WGS) entry which is preliminary data.</text>
</comment>
<dbReference type="OrthoDB" id="9775118at2"/>
<dbReference type="InterPro" id="IPR029052">
    <property type="entry name" value="Metallo-depent_PP-like"/>
</dbReference>
<dbReference type="InterPro" id="IPR004843">
    <property type="entry name" value="Calcineurin-like_PHP"/>
</dbReference>
<dbReference type="GO" id="GO:0046872">
    <property type="term" value="F:metal ion binding"/>
    <property type="evidence" value="ECO:0007669"/>
    <property type="project" value="InterPro"/>
</dbReference>
<comment type="similarity">
    <text evidence="1">Belongs to the 5'-nucleotidase family.</text>
</comment>
<protein>
    <recommendedName>
        <fullName evidence="2">Calcineurin-like phosphoesterase domain-containing protein</fullName>
    </recommendedName>
</protein>
<sequence>MIRKLIGITAIYLSVSLCGLAQTERIVILHTNDTHSQMEPFAATHKTYGGLGGVMRRMAIIDSIRNAEPNVLLVDAGDAIQGTPYFNLFKGDAEFEAMNAMRYDIRTIGNHEFDAGMTKLAQLIKNSTADFISSNYDVSHTPLHGTLQPWVIKKVGKYKIGFLALNVNPDNLIPSESCKGVIFHDPIQAANETAALLKQKGADIVVAVSHLGYTAQDKKDVTDPQIAAASSDIDIIIGGHSHTVINPDSIDNNPLSTLQYQVKNKDGKNVLIAQTGMSGAYLGCITIEPRN</sequence>
<keyword evidence="4" id="KW-1185">Reference proteome</keyword>
<dbReference type="RefSeq" id="WP_008862603.1">
    <property type="nucleotide sequence ID" value="NZ_CAXSYG010000003.1"/>
</dbReference>
<dbReference type="SUPFAM" id="SSF56300">
    <property type="entry name" value="Metallo-dependent phosphatases"/>
    <property type="match status" value="1"/>
</dbReference>